<dbReference type="GO" id="GO:0001227">
    <property type="term" value="F:DNA-binding transcription repressor activity, RNA polymerase II-specific"/>
    <property type="evidence" value="ECO:0007669"/>
    <property type="project" value="InterPro"/>
</dbReference>
<dbReference type="EMBL" id="JANBUH010000275">
    <property type="protein sequence ID" value="KAJ2752512.1"/>
    <property type="molecule type" value="Genomic_DNA"/>
</dbReference>
<accession>A0A9W8GXA8</accession>
<evidence type="ECO:0000259" key="2">
    <source>
        <dbReference type="SMART" id="SM00685"/>
    </source>
</evidence>
<feature type="region of interest" description="Disordered" evidence="1">
    <location>
        <begin position="90"/>
        <end position="118"/>
    </location>
</feature>
<dbReference type="Proteomes" id="UP001140011">
    <property type="component" value="Unassembled WGS sequence"/>
</dbReference>
<organism evidence="3 4">
    <name type="scientific">Coemansia pectinata</name>
    <dbReference type="NCBI Taxonomy" id="1052879"/>
    <lineage>
        <taxon>Eukaryota</taxon>
        <taxon>Fungi</taxon>
        <taxon>Fungi incertae sedis</taxon>
        <taxon>Zoopagomycota</taxon>
        <taxon>Kickxellomycotina</taxon>
        <taxon>Kickxellomycetes</taxon>
        <taxon>Kickxellales</taxon>
        <taxon>Kickxellaceae</taxon>
        <taxon>Coemansia</taxon>
    </lineage>
</organism>
<dbReference type="SMART" id="SM00685">
    <property type="entry name" value="DM14"/>
    <property type="match status" value="1"/>
</dbReference>
<protein>
    <recommendedName>
        <fullName evidence="2">DM14 domain-containing protein</fullName>
    </recommendedName>
</protein>
<feature type="region of interest" description="Disordered" evidence="1">
    <location>
        <begin position="1"/>
        <end position="71"/>
    </location>
</feature>
<name>A0A9W8GXA8_9FUNG</name>
<feature type="region of interest" description="Disordered" evidence="1">
    <location>
        <begin position="265"/>
        <end position="299"/>
    </location>
</feature>
<evidence type="ECO:0000256" key="1">
    <source>
        <dbReference type="SAM" id="MobiDB-lite"/>
    </source>
</evidence>
<keyword evidence="4" id="KW-1185">Reference proteome</keyword>
<dbReference type="OrthoDB" id="19996at2759"/>
<feature type="domain" description="DM14" evidence="2">
    <location>
        <begin position="185"/>
        <end position="243"/>
    </location>
</feature>
<feature type="compositionally biased region" description="Polar residues" evidence="1">
    <location>
        <begin position="284"/>
        <end position="293"/>
    </location>
</feature>
<gene>
    <name evidence="3" type="ORF">GGI19_003785</name>
</gene>
<sequence>MYLIAGRSSRASGAGGSQRSRGNENTPTPSGRDHSSLEYSFDDGIGEYGHEPYDLDGSDDVVDVDDGDYNDPELLSQLEALRTEMGLSAPVPRQKPEEPVVAYAQPQPPPAHGTGFEDDDNAIDNVEVTEEDMADPLLLSELSKLAPSGASAPLATAAASKITSAETGLPAIQPSAVGSDGEATLEALTARQQQLKTSALAAKRQGDMDRARELLIQMKEVQASMKLLQSSQQIVVDVASSLASETSRPDPSEIISARLAAQSSVNSPTLSRARDAPERAAQAPRSTKSTPRQLATDVTAAKAQPRLVLDDEIRPSKDEAMSFAAMRAELESQVAKASRLATYFLKAGDKPAALEFHRLKKRAATDLATVSSYEANGRSLPPPFLYKDVKWTAPVEQRRDISASELQIAIKRMVSDGDLAATLGGQSDFYIQWELGWPRDKGHKAYTRTMKYAEFESSCGDLDVGYRCNVDFVDRQHTRPLLRWLERGRLTVELYKYMGLLWGSRLVGRASLPLSELRTKSEAAALLEIKAGSDALGRTSKPLPGGPVFIDLAARLRLPLSNKPESESHVERWIYVESQEQQQQQQRHEPASVSNRPQPAVASEPDRPSTPQQPVTIEPAIDTTDTDTKQAVSEAGAQVKEEPPLPDKSDSSSSKRQPADDNTSADDIAIMLDTVDGLFSNATLELELAQLPARLSEAKDKETASQIRDLEAAIKLRMSIIAAQVGAGVLSIQDYMDSVSTELSQAKEWALTANRSGRKDLALRALKRVKAMQGELSDMKAAMDAESE</sequence>
<reference evidence="3" key="1">
    <citation type="submission" date="2022-07" db="EMBL/GenBank/DDBJ databases">
        <title>Phylogenomic reconstructions and comparative analyses of Kickxellomycotina fungi.</title>
        <authorList>
            <person name="Reynolds N.K."/>
            <person name="Stajich J.E."/>
            <person name="Barry K."/>
            <person name="Grigoriev I.V."/>
            <person name="Crous P."/>
            <person name="Smith M.E."/>
        </authorList>
    </citation>
    <scope>NUCLEOTIDE SEQUENCE</scope>
    <source>
        <strain evidence="3">BCRC 34297</strain>
    </source>
</reference>
<comment type="caution">
    <text evidence="3">The sequence shown here is derived from an EMBL/GenBank/DDBJ whole genome shotgun (WGS) entry which is preliminary data.</text>
</comment>
<dbReference type="InterPro" id="IPR006608">
    <property type="entry name" value="CC2D1A/B_DM14"/>
</dbReference>
<dbReference type="AlphaFoldDB" id="A0A9W8GXA8"/>
<dbReference type="PANTHER" id="PTHR13076">
    <property type="entry name" value="COILED-COIL AND C2 DOMAIN-CONTAINING PROTEIN 1-LIKE"/>
    <property type="match status" value="1"/>
</dbReference>
<proteinExistence type="predicted"/>
<feature type="compositionally biased region" description="Acidic residues" evidence="1">
    <location>
        <begin position="54"/>
        <end position="71"/>
    </location>
</feature>
<evidence type="ECO:0000313" key="3">
    <source>
        <dbReference type="EMBL" id="KAJ2752512.1"/>
    </source>
</evidence>
<feature type="compositionally biased region" description="Low complexity" evidence="1">
    <location>
        <begin position="1"/>
        <end position="20"/>
    </location>
</feature>
<dbReference type="PANTHER" id="PTHR13076:SF9">
    <property type="entry name" value="COILED-COIL AND C2 DOMAIN-CONTAINING PROTEIN 1-LIKE"/>
    <property type="match status" value="1"/>
</dbReference>
<feature type="compositionally biased region" description="Basic and acidic residues" evidence="1">
    <location>
        <begin position="639"/>
        <end position="650"/>
    </location>
</feature>
<dbReference type="InterPro" id="IPR039725">
    <property type="entry name" value="CC2D1A/B"/>
</dbReference>
<feature type="region of interest" description="Disordered" evidence="1">
    <location>
        <begin position="578"/>
        <end position="665"/>
    </location>
</feature>
<evidence type="ECO:0000313" key="4">
    <source>
        <dbReference type="Proteomes" id="UP001140011"/>
    </source>
</evidence>